<evidence type="ECO:0000256" key="1">
    <source>
        <dbReference type="SAM" id="MobiDB-lite"/>
    </source>
</evidence>
<organism evidence="3 4">
    <name type="scientific">Steinernema glaseri</name>
    <dbReference type="NCBI Taxonomy" id="37863"/>
    <lineage>
        <taxon>Eukaryota</taxon>
        <taxon>Metazoa</taxon>
        <taxon>Ecdysozoa</taxon>
        <taxon>Nematoda</taxon>
        <taxon>Chromadorea</taxon>
        <taxon>Rhabditida</taxon>
        <taxon>Tylenchina</taxon>
        <taxon>Panagrolaimomorpha</taxon>
        <taxon>Strongyloidoidea</taxon>
        <taxon>Steinernematidae</taxon>
        <taxon>Steinernema</taxon>
    </lineage>
</organism>
<dbReference type="Proteomes" id="UP000095287">
    <property type="component" value="Unplaced"/>
</dbReference>
<keyword evidence="2" id="KW-0732">Signal</keyword>
<accession>A0A1I7Z6D9</accession>
<proteinExistence type="predicted"/>
<dbReference type="WBParaSite" id="L893_g23382.t1">
    <property type="protein sequence ID" value="L893_g23382.t1"/>
    <property type="gene ID" value="L893_g23382"/>
</dbReference>
<feature type="region of interest" description="Disordered" evidence="1">
    <location>
        <begin position="46"/>
        <end position="92"/>
    </location>
</feature>
<sequence length="127" mass="13504">MRFALLALFLVLAVHLSQQMAWEDEGFYPAKNDVIVGTWVGRFRREAESSSSSSEESKEAEEASGEGSGTEGEKSTESSGEAPLSRFKRDDVDGSGEAILSRVALASFGQDVAEASGNDVEGSGAFF</sequence>
<protein>
    <submittedName>
        <fullName evidence="4">Secreted protein</fullName>
    </submittedName>
</protein>
<reference evidence="4" key="1">
    <citation type="submission" date="2016-11" db="UniProtKB">
        <authorList>
            <consortium name="WormBaseParasite"/>
        </authorList>
    </citation>
    <scope>IDENTIFICATION</scope>
</reference>
<name>A0A1I7Z6D9_9BILA</name>
<feature type="signal peptide" evidence="2">
    <location>
        <begin position="1"/>
        <end position="19"/>
    </location>
</feature>
<dbReference type="AlphaFoldDB" id="A0A1I7Z6D9"/>
<evidence type="ECO:0000313" key="3">
    <source>
        <dbReference type="Proteomes" id="UP000095287"/>
    </source>
</evidence>
<evidence type="ECO:0000256" key="2">
    <source>
        <dbReference type="SAM" id="SignalP"/>
    </source>
</evidence>
<evidence type="ECO:0000313" key="4">
    <source>
        <dbReference type="WBParaSite" id="L893_g23382.t1"/>
    </source>
</evidence>
<keyword evidence="3" id="KW-1185">Reference proteome</keyword>
<feature type="chain" id="PRO_5009313056" evidence="2">
    <location>
        <begin position="20"/>
        <end position="127"/>
    </location>
</feature>